<dbReference type="EMBL" id="CP009621">
    <property type="protein sequence ID" value="AKD05122.1"/>
    <property type="molecule type" value="Genomic_DNA"/>
</dbReference>
<dbReference type="OrthoDB" id="127805at2"/>
<dbReference type="PATRIC" id="fig|400092.3.peg.4651"/>
<feature type="domain" description="DUF1835" evidence="1">
    <location>
        <begin position="18"/>
        <end position="119"/>
    </location>
</feature>
<dbReference type="RefSeq" id="WP_046313338.1">
    <property type="nucleotide sequence ID" value="NZ_CBCSCY010000059.1"/>
</dbReference>
<sequence>MKKLPTLHILNGDASLPAFNAANLPGQVLVWREVLSEGPAFYTLSEKEFWRKRQEYITSAYSKSSEKYKEKVIDELKKLEGAGAFFEVVLWFDTDLMCQINLLYLLQYLQQIKPSIVSVCTPAPGRNIAFLKPDEFQQLLEDRQQLTEEQLQQAVKLWQLYAGPSPINLQLHLQQLLMPLPYLQQALQLHLLRFPDCTDGLSHPERMLLQIIQNGARSEAELMQQFWQQEPGYGFGDAQLKQILSHLQPDLVQAKEPLSLSFFGERVLEGYASFTPKSRWVGGMEINGSCPYCYDNEKNSLRKCS</sequence>
<dbReference type="HOGENOM" id="CLU_057511_1_0_10"/>
<dbReference type="Proteomes" id="UP000033109">
    <property type="component" value="Chromosome"/>
</dbReference>
<keyword evidence="3" id="KW-1185">Reference proteome</keyword>
<accession>A0A0E3UYH4</accession>
<evidence type="ECO:0000313" key="3">
    <source>
        <dbReference type="Proteomes" id="UP000033109"/>
    </source>
</evidence>
<organism evidence="2 3">
    <name type="scientific">Pontibacter korlensis</name>
    <dbReference type="NCBI Taxonomy" id="400092"/>
    <lineage>
        <taxon>Bacteria</taxon>
        <taxon>Pseudomonadati</taxon>
        <taxon>Bacteroidota</taxon>
        <taxon>Cytophagia</taxon>
        <taxon>Cytophagales</taxon>
        <taxon>Hymenobacteraceae</taxon>
        <taxon>Pontibacter</taxon>
    </lineage>
</organism>
<dbReference type="KEGG" id="pko:PKOR_21150"/>
<protein>
    <recommendedName>
        <fullName evidence="1">DUF1835 domain-containing protein</fullName>
    </recommendedName>
</protein>
<proteinExistence type="predicted"/>
<reference evidence="2 3" key="1">
    <citation type="journal article" date="2015" name="Sci. Rep.">
        <title>Unraveling adaptation of Pontibacter korlensis to radiation and infertility in desert through complete genome and comparative transcriptomic analysis.</title>
        <authorList>
            <person name="Dai J."/>
            <person name="Dai W."/>
            <person name="Qiu C."/>
            <person name="Yang Z."/>
            <person name="Zhang Y."/>
            <person name="Zhou M."/>
            <person name="Zhang L."/>
            <person name="Fang C."/>
            <person name="Gao Q."/>
            <person name="Yang Q."/>
            <person name="Li X."/>
            <person name="Wang Z."/>
            <person name="Wang Z."/>
            <person name="Jia Z."/>
            <person name="Chen X."/>
        </authorList>
    </citation>
    <scope>NUCLEOTIDE SEQUENCE [LARGE SCALE GENOMIC DNA]</scope>
    <source>
        <strain evidence="2 3">X14-1T</strain>
    </source>
</reference>
<dbReference type="AlphaFoldDB" id="A0A0E3UYH4"/>
<dbReference type="Pfam" id="PF08874">
    <property type="entry name" value="DUF1835"/>
    <property type="match status" value="1"/>
</dbReference>
<name>A0A0E3UYH4_9BACT</name>
<evidence type="ECO:0000313" key="2">
    <source>
        <dbReference type="EMBL" id="AKD05122.1"/>
    </source>
</evidence>
<dbReference type="InterPro" id="IPR014973">
    <property type="entry name" value="DUF1835"/>
</dbReference>
<evidence type="ECO:0000259" key="1">
    <source>
        <dbReference type="Pfam" id="PF08874"/>
    </source>
</evidence>
<dbReference type="STRING" id="400092.PKOR_21150"/>
<gene>
    <name evidence="2" type="ORF">PKOR_21150</name>
</gene>